<comment type="similarity">
    <text evidence="1 3">Belongs to the type-B carboxylesterase/lipase family.</text>
</comment>
<feature type="chain" id="PRO_5041016229" description="Carboxylic ester hydrolase" evidence="3">
    <location>
        <begin position="17"/>
        <end position="615"/>
    </location>
</feature>
<evidence type="ECO:0000256" key="1">
    <source>
        <dbReference type="ARBA" id="ARBA00005964"/>
    </source>
</evidence>
<keyword evidence="3" id="KW-0732">Signal</keyword>
<feature type="domain" description="Carboxylesterase type B" evidence="4">
    <location>
        <begin position="30"/>
        <end position="540"/>
    </location>
</feature>
<evidence type="ECO:0000313" key="5">
    <source>
        <dbReference type="EMBL" id="KAJ4355672.1"/>
    </source>
</evidence>
<dbReference type="PANTHER" id="PTHR43918">
    <property type="entry name" value="ACETYLCHOLINESTERASE"/>
    <property type="match status" value="1"/>
</dbReference>
<reference evidence="5" key="1">
    <citation type="submission" date="2022-10" db="EMBL/GenBank/DDBJ databases">
        <title>Tapping the CABI collections for fungal endophytes: first genome assemblies for Collariella, Neodidymelliopsis, Ascochyta clinopodiicola, Didymella pomorum, Didymosphaeria variabile, Neocosmospora piperis and Neocucurbitaria cava.</title>
        <authorList>
            <person name="Hill R."/>
        </authorList>
    </citation>
    <scope>NUCLEOTIDE SEQUENCE</scope>
    <source>
        <strain evidence="5">IMI 356815</strain>
    </source>
</reference>
<protein>
    <recommendedName>
        <fullName evidence="3">Carboxylic ester hydrolase</fullName>
        <ecNumber evidence="3">3.1.1.-</ecNumber>
    </recommendedName>
</protein>
<name>A0A9W8XP03_9PLEO</name>
<dbReference type="InterPro" id="IPR029058">
    <property type="entry name" value="AB_hydrolase_fold"/>
</dbReference>
<dbReference type="PROSITE" id="PS00122">
    <property type="entry name" value="CARBOXYLESTERASE_B_1"/>
    <property type="match status" value="1"/>
</dbReference>
<dbReference type="InterPro" id="IPR050654">
    <property type="entry name" value="AChE-related_enzymes"/>
</dbReference>
<keyword evidence="6" id="KW-1185">Reference proteome</keyword>
<gene>
    <name evidence="5" type="ORF">N0V89_003692</name>
</gene>
<evidence type="ECO:0000259" key="4">
    <source>
        <dbReference type="Pfam" id="PF00135"/>
    </source>
</evidence>
<feature type="signal peptide" evidence="3">
    <location>
        <begin position="1"/>
        <end position="16"/>
    </location>
</feature>
<dbReference type="SUPFAM" id="SSF53474">
    <property type="entry name" value="alpha/beta-Hydrolases"/>
    <property type="match status" value="1"/>
</dbReference>
<evidence type="ECO:0000256" key="2">
    <source>
        <dbReference type="ARBA" id="ARBA00022801"/>
    </source>
</evidence>
<dbReference type="PANTHER" id="PTHR43918:SF4">
    <property type="entry name" value="CARBOXYLIC ESTER HYDROLASE"/>
    <property type="match status" value="1"/>
</dbReference>
<dbReference type="Gene3D" id="3.40.50.1820">
    <property type="entry name" value="alpha/beta hydrolase"/>
    <property type="match status" value="1"/>
</dbReference>
<dbReference type="Pfam" id="PF00135">
    <property type="entry name" value="COesterase"/>
    <property type="match status" value="1"/>
</dbReference>
<dbReference type="EC" id="3.1.1.-" evidence="3"/>
<sequence>MKLLVLVALAVAATIAAPTTYHDGAGITYQGFARNGVEVFLGIPYAQDTGGKNRFKPPQPLQATPGAVVDATKPGQACPQQLGQWYAPLTLLNVTKESISENCLNLNIVRPANSSYKTSSYPVMVWIHGGSFWVGSNMEPTHEPDALVLNSVDEGTPIIHVAINYRLGFFGFAKSGALRQEHSENAGLRDQRAAIEWVRDNIRYFGGNGNKITIHGQSSGGLAVGMQLLAYGGEKELPYQRGICQSQALEPGITGNFTRDAMVKVIEYTKCNPGNSSTDSPEVIACLRSKDTQTLYDASAATYTGDIAHNIGDIWLPSVDGDFLPDAPSKLIAEGRFGNASYMFGWAQDDVNFFTDTDIRNENDTLHFLESYLPNVDPYALTIPGKDQNVREYLSLYPIEDFIPPSGTPIPFLRTIIGTSLTSEFYRTARVFRDILMVCEPILLAKAINKKGKRVYMYSFNQTLLDPIIESLYGIKGMGVVHTSEFAYIYGNLSHYNVSGYPFNPTKADYDLAQRASRSWASFAFSGDPSHGAPAWHPSKTLQEWLPAFWKFGELNTYDHAPRRPGHTYVYSIGGPYEGLWPLDGPESIEPVSSQALEERCAFYNDPEFIKRAGF</sequence>
<dbReference type="Proteomes" id="UP001140513">
    <property type="component" value="Unassembled WGS sequence"/>
</dbReference>
<keyword evidence="2 3" id="KW-0378">Hydrolase</keyword>
<comment type="caution">
    <text evidence="5">The sequence shown here is derived from an EMBL/GenBank/DDBJ whole genome shotgun (WGS) entry which is preliminary data.</text>
</comment>
<proteinExistence type="inferred from homology"/>
<dbReference type="GO" id="GO:0052689">
    <property type="term" value="F:carboxylic ester hydrolase activity"/>
    <property type="evidence" value="ECO:0007669"/>
    <property type="project" value="TreeGrafter"/>
</dbReference>
<accession>A0A9W8XP03</accession>
<evidence type="ECO:0000256" key="3">
    <source>
        <dbReference type="RuleBase" id="RU361235"/>
    </source>
</evidence>
<dbReference type="RefSeq" id="XP_056072798.1">
    <property type="nucleotide sequence ID" value="XM_056212490.1"/>
</dbReference>
<dbReference type="InterPro" id="IPR019826">
    <property type="entry name" value="Carboxylesterase_B_AS"/>
</dbReference>
<evidence type="ECO:0000313" key="6">
    <source>
        <dbReference type="Proteomes" id="UP001140513"/>
    </source>
</evidence>
<dbReference type="OrthoDB" id="408631at2759"/>
<dbReference type="EMBL" id="JAPEUX010000003">
    <property type="protein sequence ID" value="KAJ4355672.1"/>
    <property type="molecule type" value="Genomic_DNA"/>
</dbReference>
<dbReference type="InterPro" id="IPR002018">
    <property type="entry name" value="CarbesteraseB"/>
</dbReference>
<dbReference type="GeneID" id="80907222"/>
<organism evidence="5 6">
    <name type="scientific">Didymosphaeria variabile</name>
    <dbReference type="NCBI Taxonomy" id="1932322"/>
    <lineage>
        <taxon>Eukaryota</taxon>
        <taxon>Fungi</taxon>
        <taxon>Dikarya</taxon>
        <taxon>Ascomycota</taxon>
        <taxon>Pezizomycotina</taxon>
        <taxon>Dothideomycetes</taxon>
        <taxon>Pleosporomycetidae</taxon>
        <taxon>Pleosporales</taxon>
        <taxon>Massarineae</taxon>
        <taxon>Didymosphaeriaceae</taxon>
        <taxon>Didymosphaeria</taxon>
    </lineage>
</organism>
<dbReference type="AlphaFoldDB" id="A0A9W8XP03"/>